<proteinExistence type="predicted"/>
<dbReference type="GO" id="GO:0005634">
    <property type="term" value="C:nucleus"/>
    <property type="evidence" value="ECO:0007669"/>
    <property type="project" value="TreeGrafter"/>
</dbReference>
<evidence type="ECO:0000259" key="5">
    <source>
        <dbReference type="PROSITE" id="PS50865"/>
    </source>
</evidence>
<dbReference type="Pfam" id="PF01753">
    <property type="entry name" value="zf-MYND"/>
    <property type="match status" value="1"/>
</dbReference>
<gene>
    <name evidence="6" type="ORF">EGW08_016851</name>
</gene>
<evidence type="ECO:0000256" key="2">
    <source>
        <dbReference type="ARBA" id="ARBA00022771"/>
    </source>
</evidence>
<dbReference type="Gene3D" id="6.10.140.2220">
    <property type="match status" value="1"/>
</dbReference>
<dbReference type="AlphaFoldDB" id="A0A3S1B9M3"/>
<evidence type="ECO:0000256" key="1">
    <source>
        <dbReference type="ARBA" id="ARBA00022723"/>
    </source>
</evidence>
<protein>
    <recommendedName>
        <fullName evidence="5">MYND-type domain-containing protein</fullName>
    </recommendedName>
</protein>
<keyword evidence="1" id="KW-0479">Metal-binding</keyword>
<dbReference type="STRING" id="188477.A0A3S1B9M3"/>
<keyword evidence="2 4" id="KW-0863">Zinc-finger</keyword>
<dbReference type="PANTHER" id="PTHR12298:SF4">
    <property type="entry name" value="PROGRAMMED CELL DEATH PROTEIN 2"/>
    <property type="match status" value="1"/>
</dbReference>
<evidence type="ECO:0000313" key="6">
    <source>
        <dbReference type="EMBL" id="RUS75389.1"/>
    </source>
</evidence>
<dbReference type="PROSITE" id="PS01360">
    <property type="entry name" value="ZF_MYND_1"/>
    <property type="match status" value="1"/>
</dbReference>
<dbReference type="GO" id="GO:0008270">
    <property type="term" value="F:zinc ion binding"/>
    <property type="evidence" value="ECO:0007669"/>
    <property type="project" value="UniProtKB-KW"/>
</dbReference>
<dbReference type="InterPro" id="IPR007320">
    <property type="entry name" value="PDCD2_C"/>
</dbReference>
<dbReference type="GO" id="GO:0005737">
    <property type="term" value="C:cytoplasm"/>
    <property type="evidence" value="ECO:0007669"/>
    <property type="project" value="InterPro"/>
</dbReference>
<organism evidence="6 7">
    <name type="scientific">Elysia chlorotica</name>
    <name type="common">Eastern emerald elysia</name>
    <name type="synonym">Sea slug</name>
    <dbReference type="NCBI Taxonomy" id="188477"/>
    <lineage>
        <taxon>Eukaryota</taxon>
        <taxon>Metazoa</taxon>
        <taxon>Spiralia</taxon>
        <taxon>Lophotrochozoa</taxon>
        <taxon>Mollusca</taxon>
        <taxon>Gastropoda</taxon>
        <taxon>Heterobranchia</taxon>
        <taxon>Euthyneura</taxon>
        <taxon>Panpulmonata</taxon>
        <taxon>Sacoglossa</taxon>
        <taxon>Placobranchoidea</taxon>
        <taxon>Plakobranchidae</taxon>
        <taxon>Elysia</taxon>
    </lineage>
</organism>
<dbReference type="Pfam" id="PF04194">
    <property type="entry name" value="PDCD2_C"/>
    <property type="match status" value="1"/>
</dbReference>
<sequence length="373" mass="42389">MAASTSKASIKLGFVEEETDLRLLSSHFFPSKVGGKPSWLCLDNIPTPENLQCSKCNGPTLLLAQVYAPVEIEHRDDTFHRTVFIFACPNAPCCTFGYNGNFKVFRSQLPVKNDFYSKDPPNESIGDDEDMDKYPHAGKFQSLCVVCGVNGTKKCSQCKKTYYCSKAHQVADWKAGHKKYCPEIRDDTKAGAGPQQPSVNLLFKEFELVTEDEELKRGDSSSDNGRSEEERLAEYQQLMRSQEIKGLEGNYTEEELETTAVHETEDDQQFLKFKKRIESEPDQVLRYCRGGEPLWVSAHHKASAEEIPKCLCGAERVFEFQVMPQLLNYLKLDRLGSSLDWGTLCVYTCKDSCPIGNKYAEEFLWKQDFHSER</sequence>
<accession>A0A3S1B9M3</accession>
<name>A0A3S1B9M3_ELYCH</name>
<dbReference type="Proteomes" id="UP000271974">
    <property type="component" value="Unassembled WGS sequence"/>
</dbReference>
<feature type="domain" description="MYND-type" evidence="5">
    <location>
        <begin position="144"/>
        <end position="181"/>
    </location>
</feature>
<evidence type="ECO:0000256" key="3">
    <source>
        <dbReference type="ARBA" id="ARBA00022833"/>
    </source>
</evidence>
<evidence type="ECO:0000256" key="4">
    <source>
        <dbReference type="PROSITE-ProRule" id="PRU00134"/>
    </source>
</evidence>
<dbReference type="PANTHER" id="PTHR12298">
    <property type="entry name" value="PCDC2 PROGRAMMED CELL DEATH PROTEIN 2 -RELATED"/>
    <property type="match status" value="1"/>
</dbReference>
<keyword evidence="3" id="KW-0862">Zinc</keyword>
<reference evidence="6 7" key="1">
    <citation type="submission" date="2019-01" db="EMBL/GenBank/DDBJ databases">
        <title>A draft genome assembly of the solar-powered sea slug Elysia chlorotica.</title>
        <authorList>
            <person name="Cai H."/>
            <person name="Li Q."/>
            <person name="Fang X."/>
            <person name="Li J."/>
            <person name="Curtis N.E."/>
            <person name="Altenburger A."/>
            <person name="Shibata T."/>
            <person name="Feng M."/>
            <person name="Maeda T."/>
            <person name="Schwartz J.A."/>
            <person name="Shigenobu S."/>
            <person name="Lundholm N."/>
            <person name="Nishiyama T."/>
            <person name="Yang H."/>
            <person name="Hasebe M."/>
            <person name="Li S."/>
            <person name="Pierce S.K."/>
            <person name="Wang J."/>
        </authorList>
    </citation>
    <scope>NUCLEOTIDE SEQUENCE [LARGE SCALE GENOMIC DNA]</scope>
    <source>
        <strain evidence="6">EC2010</strain>
        <tissue evidence="6">Whole organism of an adult</tissue>
    </source>
</reference>
<dbReference type="InterPro" id="IPR002893">
    <property type="entry name" value="Znf_MYND"/>
</dbReference>
<dbReference type="EMBL" id="RQTK01000746">
    <property type="protein sequence ID" value="RUS75389.1"/>
    <property type="molecule type" value="Genomic_DNA"/>
</dbReference>
<evidence type="ECO:0000313" key="7">
    <source>
        <dbReference type="Proteomes" id="UP000271974"/>
    </source>
</evidence>
<dbReference type="PROSITE" id="PS50865">
    <property type="entry name" value="ZF_MYND_2"/>
    <property type="match status" value="1"/>
</dbReference>
<keyword evidence="7" id="KW-1185">Reference proteome</keyword>
<comment type="caution">
    <text evidence="6">The sequence shown here is derived from an EMBL/GenBank/DDBJ whole genome shotgun (WGS) entry which is preliminary data.</text>
</comment>
<dbReference type="OrthoDB" id="443682at2759"/>
<dbReference type="SUPFAM" id="SSF144232">
    <property type="entry name" value="HIT/MYND zinc finger-like"/>
    <property type="match status" value="1"/>
</dbReference>